<dbReference type="GO" id="GO:0016020">
    <property type="term" value="C:membrane"/>
    <property type="evidence" value="ECO:0007669"/>
    <property type="project" value="UniProtKB-SubCell"/>
</dbReference>
<keyword evidence="4 6" id="KW-1133">Transmembrane helix</keyword>
<evidence type="ECO:0000256" key="4">
    <source>
        <dbReference type="ARBA" id="ARBA00022989"/>
    </source>
</evidence>
<dbReference type="InterPro" id="IPR020846">
    <property type="entry name" value="MFS_dom"/>
</dbReference>
<name>A0A5N6JSR2_MONLA</name>
<feature type="transmembrane region" description="Helical" evidence="6">
    <location>
        <begin position="273"/>
        <end position="291"/>
    </location>
</feature>
<dbReference type="PROSITE" id="PS50850">
    <property type="entry name" value="MFS"/>
    <property type="match status" value="1"/>
</dbReference>
<dbReference type="PANTHER" id="PTHR48022">
    <property type="entry name" value="PLASTIDIC GLUCOSE TRANSPORTER 4"/>
    <property type="match status" value="1"/>
</dbReference>
<evidence type="ECO:0000259" key="7">
    <source>
        <dbReference type="PROSITE" id="PS50850"/>
    </source>
</evidence>
<dbReference type="SUPFAM" id="SSF103473">
    <property type="entry name" value="MFS general substrate transporter"/>
    <property type="match status" value="1"/>
</dbReference>
<comment type="caution">
    <text evidence="8">The sequence shown here is derived from an EMBL/GenBank/DDBJ whole genome shotgun (WGS) entry which is preliminary data.</text>
</comment>
<dbReference type="OrthoDB" id="4142200at2759"/>
<proteinExistence type="inferred from homology"/>
<organism evidence="8 9">
    <name type="scientific">Monilinia laxa</name>
    <name type="common">Brown rot fungus</name>
    <name type="synonym">Sclerotinia laxa</name>
    <dbReference type="NCBI Taxonomy" id="61186"/>
    <lineage>
        <taxon>Eukaryota</taxon>
        <taxon>Fungi</taxon>
        <taxon>Dikarya</taxon>
        <taxon>Ascomycota</taxon>
        <taxon>Pezizomycotina</taxon>
        <taxon>Leotiomycetes</taxon>
        <taxon>Helotiales</taxon>
        <taxon>Sclerotiniaceae</taxon>
        <taxon>Monilinia</taxon>
    </lineage>
</organism>
<keyword evidence="5 6" id="KW-0472">Membrane</keyword>
<feature type="domain" description="Major facilitator superfamily (MFS) profile" evidence="7">
    <location>
        <begin position="13"/>
        <end position="341"/>
    </location>
</feature>
<evidence type="ECO:0000256" key="2">
    <source>
        <dbReference type="ARBA" id="ARBA00010992"/>
    </source>
</evidence>
<dbReference type="PANTHER" id="PTHR48022:SF47">
    <property type="entry name" value="MAJOR FACILITATOR SUPERFAMILY (MFS) PROFILE DOMAIN-CONTAINING PROTEIN"/>
    <property type="match status" value="1"/>
</dbReference>
<feature type="transmembrane region" description="Helical" evidence="6">
    <location>
        <begin position="143"/>
        <end position="165"/>
    </location>
</feature>
<comment type="subcellular location">
    <subcellularLocation>
        <location evidence="1">Membrane</location>
        <topology evidence="1">Multi-pass membrane protein</topology>
    </subcellularLocation>
</comment>
<dbReference type="InterPro" id="IPR050360">
    <property type="entry name" value="MFS_Sugar_Transporters"/>
</dbReference>
<keyword evidence="3 6" id="KW-0812">Transmembrane</keyword>
<accession>A0A5N6JSR2</accession>
<dbReference type="InterPro" id="IPR005828">
    <property type="entry name" value="MFS_sugar_transport-like"/>
</dbReference>
<feature type="transmembrane region" description="Helical" evidence="6">
    <location>
        <begin position="50"/>
        <end position="70"/>
    </location>
</feature>
<dbReference type="Proteomes" id="UP000326757">
    <property type="component" value="Unassembled WGS sequence"/>
</dbReference>
<dbReference type="AlphaFoldDB" id="A0A5N6JSR2"/>
<evidence type="ECO:0000256" key="5">
    <source>
        <dbReference type="ARBA" id="ARBA00023136"/>
    </source>
</evidence>
<dbReference type="InterPro" id="IPR036259">
    <property type="entry name" value="MFS_trans_sf"/>
</dbReference>
<dbReference type="EMBL" id="VIGI01000013">
    <property type="protein sequence ID" value="KAB8292108.1"/>
    <property type="molecule type" value="Genomic_DNA"/>
</dbReference>
<comment type="similarity">
    <text evidence="2">Belongs to the major facilitator superfamily. Sugar transporter (TC 2.A.1.1) family.</text>
</comment>
<gene>
    <name evidence="8" type="ORF">EYC80_007853</name>
</gene>
<sequence length="341" mass="37733">MQSFPKIYNTYFVVIIATVGGMLFDFDISSMSAIVGTKQYAGYFHDPHGIIQGAIGSALAAGSVIGSLIAGPISDRWGRRDSIFFPCFWWLVGTAVQVSCKNYGQLIAGRILNGVVLVSRHLRSLYTWLRLQRRKDGEGSLSFSNLLLGIQFIPAVLLMLALPFLPRSPRWLAKVGRTEQAIKTLADIQAGGNIDDPLVIAEWEEIWTVLSAERESPSGWRKFFHHGMWKRTLAGMSVQAWQQLSGANVMTYYVVYVFQMAGLTGNINLVSSGVQYALFIIFTSIVFFFIDKTGRRPLLIYGAIGMGTCQFIVGGILGNYGIPVPQGVDGNFNLQRHHPKV</sequence>
<dbReference type="Gene3D" id="1.20.1250.20">
    <property type="entry name" value="MFS general substrate transporter like domains"/>
    <property type="match status" value="2"/>
</dbReference>
<protein>
    <recommendedName>
        <fullName evidence="7">Major facilitator superfamily (MFS) profile domain-containing protein</fullName>
    </recommendedName>
</protein>
<feature type="transmembrane region" description="Helical" evidence="6">
    <location>
        <begin position="298"/>
        <end position="322"/>
    </location>
</feature>
<reference evidence="8 9" key="1">
    <citation type="submission" date="2019-06" db="EMBL/GenBank/DDBJ databases">
        <title>Genome Sequence of the Brown Rot Fungal Pathogen Monilinia laxa.</title>
        <authorList>
            <person name="De Miccolis Angelini R.M."/>
            <person name="Landi L."/>
            <person name="Abate D."/>
            <person name="Pollastro S."/>
            <person name="Romanazzi G."/>
            <person name="Faretra F."/>
        </authorList>
    </citation>
    <scope>NUCLEOTIDE SEQUENCE [LARGE SCALE GENOMIC DNA]</scope>
    <source>
        <strain evidence="8 9">Mlax316</strain>
    </source>
</reference>
<dbReference type="Pfam" id="PF00083">
    <property type="entry name" value="Sugar_tr"/>
    <property type="match status" value="2"/>
</dbReference>
<keyword evidence="9" id="KW-1185">Reference proteome</keyword>
<evidence type="ECO:0000313" key="8">
    <source>
        <dbReference type="EMBL" id="KAB8292108.1"/>
    </source>
</evidence>
<evidence type="ECO:0000256" key="3">
    <source>
        <dbReference type="ARBA" id="ARBA00022692"/>
    </source>
</evidence>
<evidence type="ECO:0000256" key="1">
    <source>
        <dbReference type="ARBA" id="ARBA00004141"/>
    </source>
</evidence>
<feature type="transmembrane region" description="Helical" evidence="6">
    <location>
        <begin position="7"/>
        <end position="24"/>
    </location>
</feature>
<evidence type="ECO:0000313" key="9">
    <source>
        <dbReference type="Proteomes" id="UP000326757"/>
    </source>
</evidence>
<evidence type="ECO:0000256" key="6">
    <source>
        <dbReference type="SAM" id="Phobius"/>
    </source>
</evidence>
<dbReference type="GO" id="GO:0005351">
    <property type="term" value="F:carbohydrate:proton symporter activity"/>
    <property type="evidence" value="ECO:0007669"/>
    <property type="project" value="TreeGrafter"/>
</dbReference>